<sequence length="151" mass="16353">MQALVSPVTKAIFMALFLLAILLILCVILWLCTLQIFLEDVLQPPHPSPEYHRGEDAQTSRQKSVFSSGHQAGTLCFQRVTKQNGRVSNLLQNSKTLVLELEGMINLAAALAQVPYSSSLAASADRSGKALKALCLTLSTNAMTCHLLVST</sequence>
<comment type="caution">
    <text evidence="2">The sequence shown here is derived from an EMBL/GenBank/DDBJ whole genome shotgun (WGS) entry which is preliminary data.</text>
</comment>
<feature type="transmembrane region" description="Helical" evidence="1">
    <location>
        <begin position="12"/>
        <end position="38"/>
    </location>
</feature>
<name>A0AAD4YEL3_OVIAM</name>
<evidence type="ECO:0000313" key="3">
    <source>
        <dbReference type="Proteomes" id="UP001214576"/>
    </source>
</evidence>
<dbReference type="AlphaFoldDB" id="A0AAD4YEL3"/>
<evidence type="ECO:0000256" key="1">
    <source>
        <dbReference type="SAM" id="Phobius"/>
    </source>
</evidence>
<keyword evidence="1" id="KW-0472">Membrane</keyword>
<keyword evidence="1" id="KW-1133">Transmembrane helix</keyword>
<accession>A0AAD4YEL3</accession>
<proteinExistence type="predicted"/>
<protein>
    <submittedName>
        <fullName evidence="2">Uncharacterized protein</fullName>
    </submittedName>
</protein>
<reference evidence="2" key="1">
    <citation type="submission" date="2022-03" db="EMBL/GenBank/DDBJ databases">
        <title>Genomic analyses of argali, domestic sheep and their hybrids provide insights into chromosomal evolution, heterosis and genetic basis of agronomic traits.</title>
        <authorList>
            <person name="Li M."/>
        </authorList>
    </citation>
    <scope>NUCLEOTIDE SEQUENCE</scope>
    <source>
        <strain evidence="2">CAU-MHL-2022a</strain>
        <tissue evidence="2">Skin</tissue>
    </source>
</reference>
<keyword evidence="3" id="KW-1185">Reference proteome</keyword>
<organism evidence="2 3">
    <name type="scientific">Ovis ammon polii</name>
    <dbReference type="NCBI Taxonomy" id="230172"/>
    <lineage>
        <taxon>Eukaryota</taxon>
        <taxon>Metazoa</taxon>
        <taxon>Chordata</taxon>
        <taxon>Craniata</taxon>
        <taxon>Vertebrata</taxon>
        <taxon>Euteleostomi</taxon>
        <taxon>Mammalia</taxon>
        <taxon>Eutheria</taxon>
        <taxon>Laurasiatheria</taxon>
        <taxon>Artiodactyla</taxon>
        <taxon>Ruminantia</taxon>
        <taxon>Pecora</taxon>
        <taxon>Bovidae</taxon>
        <taxon>Caprinae</taxon>
        <taxon>Ovis</taxon>
    </lineage>
</organism>
<gene>
    <name evidence="2" type="ORF">MG293_005394</name>
</gene>
<dbReference type="Proteomes" id="UP001214576">
    <property type="component" value="Unassembled WGS sequence"/>
</dbReference>
<dbReference type="EMBL" id="JAKZEL010000003">
    <property type="protein sequence ID" value="KAI4545128.1"/>
    <property type="molecule type" value="Genomic_DNA"/>
</dbReference>
<evidence type="ECO:0000313" key="2">
    <source>
        <dbReference type="EMBL" id="KAI4545128.1"/>
    </source>
</evidence>
<keyword evidence="1" id="KW-0812">Transmembrane</keyword>